<keyword evidence="1" id="KW-0597">Phosphoprotein</keyword>
<dbReference type="InterPro" id="IPR011006">
    <property type="entry name" value="CheY-like_superfamily"/>
</dbReference>
<organism evidence="3 4">
    <name type="scientific">Autumnicola tepida</name>
    <dbReference type="NCBI Taxonomy" id="3075595"/>
    <lineage>
        <taxon>Bacteria</taxon>
        <taxon>Pseudomonadati</taxon>
        <taxon>Bacteroidota</taxon>
        <taxon>Flavobacteriia</taxon>
        <taxon>Flavobacteriales</taxon>
        <taxon>Flavobacteriaceae</taxon>
        <taxon>Autumnicola</taxon>
    </lineage>
</organism>
<dbReference type="Proteomes" id="UP001262889">
    <property type="component" value="Unassembled WGS sequence"/>
</dbReference>
<dbReference type="RefSeq" id="WP_311535010.1">
    <property type="nucleotide sequence ID" value="NZ_JAVRHQ010000012.1"/>
</dbReference>
<keyword evidence="4" id="KW-1185">Reference proteome</keyword>
<feature type="domain" description="Response regulatory" evidence="2">
    <location>
        <begin position="5"/>
        <end position="129"/>
    </location>
</feature>
<dbReference type="PANTHER" id="PTHR43228:SF1">
    <property type="entry name" value="TWO-COMPONENT RESPONSE REGULATOR ARR22"/>
    <property type="match status" value="1"/>
</dbReference>
<proteinExistence type="predicted"/>
<name>A0ABU3CBG9_9FLAO</name>
<accession>A0ABU3CBG9</accession>
<dbReference type="SUPFAM" id="SSF52172">
    <property type="entry name" value="CheY-like"/>
    <property type="match status" value="1"/>
</dbReference>
<feature type="modified residue" description="4-aspartylphosphate" evidence="1">
    <location>
        <position position="59"/>
    </location>
</feature>
<reference evidence="3 4" key="1">
    <citation type="submission" date="2023-09" db="EMBL/GenBank/DDBJ databases">
        <authorList>
            <person name="Rey-Velasco X."/>
        </authorList>
    </citation>
    <scope>NUCLEOTIDE SEQUENCE [LARGE SCALE GENOMIC DNA]</scope>
    <source>
        <strain evidence="3 4">F363</strain>
    </source>
</reference>
<dbReference type="EMBL" id="JAVRHQ010000012">
    <property type="protein sequence ID" value="MDT0643390.1"/>
    <property type="molecule type" value="Genomic_DNA"/>
</dbReference>
<comment type="caution">
    <text evidence="3">The sequence shown here is derived from an EMBL/GenBank/DDBJ whole genome shotgun (WGS) entry which is preliminary data.</text>
</comment>
<gene>
    <name evidence="3" type="ORF">RM553_11160</name>
</gene>
<protein>
    <submittedName>
        <fullName evidence="3">Response regulator</fullName>
    </submittedName>
</protein>
<dbReference type="PANTHER" id="PTHR43228">
    <property type="entry name" value="TWO-COMPONENT RESPONSE REGULATOR"/>
    <property type="match status" value="1"/>
</dbReference>
<evidence type="ECO:0000259" key="2">
    <source>
        <dbReference type="PROSITE" id="PS50110"/>
    </source>
</evidence>
<dbReference type="SMART" id="SM00448">
    <property type="entry name" value="REC"/>
    <property type="match status" value="1"/>
</dbReference>
<sequence length="135" mass="15494">MGKWSIGVIDDDDIYQMIMHKLICRTGLFKEKKKYCSAVMALEDFQDFNKALPDIILLDINMPEVDGWQFIERMRKLRPGFSTETRIYVVTSSIASSDVEKARTYEEIFEFLSKPLSVAKLKEIGEALDKSKSSA</sequence>
<dbReference type="PROSITE" id="PS50110">
    <property type="entry name" value="RESPONSE_REGULATORY"/>
    <property type="match status" value="1"/>
</dbReference>
<dbReference type="InterPro" id="IPR001789">
    <property type="entry name" value="Sig_transdc_resp-reg_receiver"/>
</dbReference>
<dbReference type="Pfam" id="PF00072">
    <property type="entry name" value="Response_reg"/>
    <property type="match status" value="1"/>
</dbReference>
<evidence type="ECO:0000313" key="4">
    <source>
        <dbReference type="Proteomes" id="UP001262889"/>
    </source>
</evidence>
<evidence type="ECO:0000313" key="3">
    <source>
        <dbReference type="EMBL" id="MDT0643390.1"/>
    </source>
</evidence>
<dbReference type="InterPro" id="IPR052048">
    <property type="entry name" value="ST_Response_Regulator"/>
</dbReference>
<evidence type="ECO:0000256" key="1">
    <source>
        <dbReference type="PROSITE-ProRule" id="PRU00169"/>
    </source>
</evidence>
<dbReference type="Gene3D" id="3.40.50.2300">
    <property type="match status" value="1"/>
</dbReference>